<dbReference type="InterPro" id="IPR058580">
    <property type="entry name" value="DUF2828"/>
</dbReference>
<dbReference type="EMBL" id="RSCE01000014">
    <property type="protein sequence ID" value="RSH77753.1"/>
    <property type="molecule type" value="Genomic_DNA"/>
</dbReference>
<feature type="compositionally biased region" description="Acidic residues" evidence="1">
    <location>
        <begin position="735"/>
        <end position="751"/>
    </location>
</feature>
<dbReference type="PIRSF" id="PIRSF015417">
    <property type="entry name" value="T31B5_30_vWA"/>
    <property type="match status" value="1"/>
</dbReference>
<evidence type="ECO:0000313" key="5">
    <source>
        <dbReference type="Proteomes" id="UP000279236"/>
    </source>
</evidence>
<dbReference type="InterPro" id="IPR036465">
    <property type="entry name" value="vWFA_dom_sf"/>
</dbReference>
<keyword evidence="5" id="KW-1185">Reference proteome</keyword>
<dbReference type="Pfam" id="PF25043">
    <property type="entry name" value="DUF7788"/>
    <property type="match status" value="1"/>
</dbReference>
<feature type="region of interest" description="Disordered" evidence="1">
    <location>
        <begin position="160"/>
        <end position="186"/>
    </location>
</feature>
<dbReference type="AlphaFoldDB" id="A0A427XG78"/>
<dbReference type="GeneID" id="39587355"/>
<sequence>MANWTLPPPFAALLSAPLEQAVESLIGPVPKIKENAVEDTASASKPIVPFLEALKIVPDALTDNGANAYSSTDSALVDLFYDFTPGVSGEDLFERLDAAWKADPVVTLKIIFHARSIHEGKGFKTGFFRAVAWVWEYHPHTLLANLHLIVQPTCERARSKKRDAAKAQKESAANNGVEVLDDDGNVGKDVEPEYPPRPHGSFDDLNDILVLAINGQLTVSYTGRMNAFDQALAPAYVAQAFKRSRVLGQKHLKREAFETIAKEAKSDMDTDTTMVKARTADVESENSEVTTLVASDEASVGDKRKAGSDETFARKLSRCGSKQMRAAVLQERAYEALSSDKKLQALYLAVIDLFATYISADLDRLAAHTKYISLPQEQRAADGYAAPNTSPYLFGMSYAAKWAPTPGKSADKQLHMATALACRLFPSADVKTARHKLQTQVLAPLRRVLAVPEVAMVNGPWKIEYTKVPAMAMARHQAAFDEHDPEGFGTYLDQVASGKVTISGASMFPHEIVCNALTRSRVERRVANVQWDALVDSIRSSSNKELSNCIAVADVSGSMGSLSYTTTGRVSPIGPCISLTLLLTELARPPWNGAFITFSSDPKIQHVDNTQTLTERVHSLSRAAWGLSTDYYKVFTAILSAATNAQLKPEDMVKKIFVFSDMQFDASGGSAFGETEHSAVARLFEDAGYPMPELVYWNLEAASARPVKSTTPGVALVSGFSGALMKYFIKALGDEPEEEEEDAELDDWEDVGETKAEPKEKKDKKQKEGKEGKNPMDHLLAIVGAKSFEGVVVVD</sequence>
<reference evidence="4 5" key="1">
    <citation type="submission" date="2018-11" db="EMBL/GenBank/DDBJ databases">
        <title>Genome sequence of Apiotrichum porosum DSM 27194.</title>
        <authorList>
            <person name="Aliyu H."/>
            <person name="Gorte O."/>
            <person name="Ochsenreither K."/>
        </authorList>
    </citation>
    <scope>NUCLEOTIDE SEQUENCE [LARGE SCALE GENOMIC DNA]</scope>
    <source>
        <strain evidence="4 5">DSM 27194</strain>
    </source>
</reference>
<evidence type="ECO:0000256" key="1">
    <source>
        <dbReference type="SAM" id="MobiDB-lite"/>
    </source>
</evidence>
<evidence type="ECO:0000313" key="4">
    <source>
        <dbReference type="EMBL" id="RSH77753.1"/>
    </source>
</evidence>
<dbReference type="PANTHER" id="PTHR31373">
    <property type="entry name" value="OS06G0652100 PROTEIN"/>
    <property type="match status" value="1"/>
</dbReference>
<organism evidence="4 5">
    <name type="scientific">Apiotrichum porosum</name>
    <dbReference type="NCBI Taxonomy" id="105984"/>
    <lineage>
        <taxon>Eukaryota</taxon>
        <taxon>Fungi</taxon>
        <taxon>Dikarya</taxon>
        <taxon>Basidiomycota</taxon>
        <taxon>Agaricomycotina</taxon>
        <taxon>Tremellomycetes</taxon>
        <taxon>Trichosporonales</taxon>
        <taxon>Trichosporonaceae</taxon>
        <taxon>Apiotrichum</taxon>
    </lineage>
</organism>
<dbReference type="InterPro" id="IPR056690">
    <property type="entry name" value="DUF7788"/>
</dbReference>
<evidence type="ECO:0000259" key="3">
    <source>
        <dbReference type="Pfam" id="PF25043"/>
    </source>
</evidence>
<comment type="caution">
    <text evidence="4">The sequence shown here is derived from an EMBL/GenBank/DDBJ whole genome shotgun (WGS) entry which is preliminary data.</text>
</comment>
<gene>
    <name evidence="4" type="ORF">EHS24_002812</name>
</gene>
<evidence type="ECO:0008006" key="6">
    <source>
        <dbReference type="Google" id="ProtNLM"/>
    </source>
</evidence>
<dbReference type="Proteomes" id="UP000279236">
    <property type="component" value="Unassembled WGS sequence"/>
</dbReference>
<name>A0A427XG78_9TREE</name>
<protein>
    <recommendedName>
        <fullName evidence="6">DUF2828 domain-containing protein</fullName>
    </recommendedName>
</protein>
<feature type="domain" description="DUF7788" evidence="3">
    <location>
        <begin position="548"/>
        <end position="768"/>
    </location>
</feature>
<evidence type="ECO:0000259" key="2">
    <source>
        <dbReference type="Pfam" id="PF11443"/>
    </source>
</evidence>
<dbReference type="Gene3D" id="3.40.50.410">
    <property type="entry name" value="von Willebrand factor, type A domain"/>
    <property type="match status" value="1"/>
</dbReference>
<feature type="domain" description="DUF2828" evidence="2">
    <location>
        <begin position="62"/>
        <end position="542"/>
    </location>
</feature>
<dbReference type="RefSeq" id="XP_028472900.1">
    <property type="nucleotide sequence ID" value="XM_028618533.1"/>
</dbReference>
<dbReference type="PANTHER" id="PTHR31373:SF27">
    <property type="entry name" value="TROVE DOMAIN-CONTAINING PROTEIN"/>
    <property type="match status" value="1"/>
</dbReference>
<proteinExistence type="predicted"/>
<dbReference type="SUPFAM" id="SSF53300">
    <property type="entry name" value="vWA-like"/>
    <property type="match status" value="1"/>
</dbReference>
<feature type="region of interest" description="Disordered" evidence="1">
    <location>
        <begin position="735"/>
        <end position="776"/>
    </location>
</feature>
<dbReference type="InterPro" id="IPR011205">
    <property type="entry name" value="UCP015417_vWA"/>
</dbReference>
<accession>A0A427XG78</accession>
<dbReference type="Pfam" id="PF11443">
    <property type="entry name" value="DUF2828"/>
    <property type="match status" value="1"/>
</dbReference>
<feature type="compositionally biased region" description="Basic and acidic residues" evidence="1">
    <location>
        <begin position="752"/>
        <end position="776"/>
    </location>
</feature>
<dbReference type="OrthoDB" id="1149618at2759"/>